<accession>A0A2S7SSH2</accession>
<name>A0A2S7SSH2_9BACT</name>
<evidence type="ECO:0000313" key="2">
    <source>
        <dbReference type="Proteomes" id="UP000239872"/>
    </source>
</evidence>
<dbReference type="EMBL" id="PPSL01000005">
    <property type="protein sequence ID" value="PQJ09581.1"/>
    <property type="molecule type" value="Genomic_DNA"/>
</dbReference>
<dbReference type="Proteomes" id="UP000239872">
    <property type="component" value="Unassembled WGS sequence"/>
</dbReference>
<sequence length="123" mass="13900">MGRTIIETFDTSNYEWVNIEALNGGKKFASIKQLIYQVMKDGNISYYGRIALDNNGSNDFDKEVVNTSSRDVLDLDFDIVVNYKDKNLRPLQVKKLKGVQISGSENSQGYTVYNILFLGTTTN</sequence>
<comment type="caution">
    <text evidence="1">The sequence shown here is derived from an EMBL/GenBank/DDBJ whole genome shotgun (WGS) entry which is preliminary data.</text>
</comment>
<dbReference type="AlphaFoldDB" id="A0A2S7SSH2"/>
<proteinExistence type="predicted"/>
<keyword evidence="2" id="KW-1185">Reference proteome</keyword>
<dbReference type="OrthoDB" id="798290at2"/>
<protein>
    <submittedName>
        <fullName evidence="1">Uncharacterized protein</fullName>
    </submittedName>
</protein>
<evidence type="ECO:0000313" key="1">
    <source>
        <dbReference type="EMBL" id="PQJ09581.1"/>
    </source>
</evidence>
<organism evidence="1 2">
    <name type="scientific">Flavipsychrobacter stenotrophus</name>
    <dbReference type="NCBI Taxonomy" id="2077091"/>
    <lineage>
        <taxon>Bacteria</taxon>
        <taxon>Pseudomonadati</taxon>
        <taxon>Bacteroidota</taxon>
        <taxon>Chitinophagia</taxon>
        <taxon>Chitinophagales</taxon>
        <taxon>Chitinophagaceae</taxon>
        <taxon>Flavipsychrobacter</taxon>
    </lineage>
</organism>
<gene>
    <name evidence="1" type="ORF">CJD36_016715</name>
</gene>
<dbReference type="RefSeq" id="WP_105040351.1">
    <property type="nucleotide sequence ID" value="NZ_PPSL01000005.1"/>
</dbReference>
<reference evidence="1 2" key="1">
    <citation type="submission" date="2018-01" db="EMBL/GenBank/DDBJ databases">
        <title>A novel member of the phylum Bacteroidetes isolated from glacier ice.</title>
        <authorList>
            <person name="Liu Q."/>
            <person name="Xin Y.-H."/>
        </authorList>
    </citation>
    <scope>NUCLEOTIDE SEQUENCE [LARGE SCALE GENOMIC DNA]</scope>
    <source>
        <strain evidence="1 2">RB1R16</strain>
    </source>
</reference>